<evidence type="ECO:0000256" key="1">
    <source>
        <dbReference type="SAM" id="MobiDB-lite"/>
    </source>
</evidence>
<dbReference type="InterPro" id="IPR000253">
    <property type="entry name" value="FHA_dom"/>
</dbReference>
<sequence length="722" mass="78820">MNSFHRWIPEDDFLLKNAVEAGASLESLAKGAVSFSRRYSVRELRDRWRSLLYDPGVAYVASSAMARLEIAKTNGNGNKEGATSGDSAAARKRKAQTICKKYYAMRRRLHTEVFFDKFDMAMQDEMCLDNNNGGKEIGVSVLGNINGHLDKSVNNSLLNSLVNFGNSLGLVEGGAGSSHSMSEDSLWKTIEDVSAPNMPVHVKLENENSESKEMVPSVPDAAVMADAGTEISDALLDLPNGDELMFMNIGEKDETATDKQCCDNNVDSLLLGSPCDVEGNDESGVREPEKLVAEAQLALSRSGSSAELEVGANSIGSSHGDSGFISDCGHEVESSAAARTSLPKLCDDFKFCSLNTEDPNVPLNDVEAVNISTVVPNTVTPKPISIVKEVGYPDSFISDQTKNGTDGSLKKKDIPSNSFAAAQTVQPGLVPNINSSKENPVDNVPKTENPANNPISAVSRQSNKVVAEINQNQSRSVHATMKHASDGRPIQEVIIALPSVVNPHQKVSEHKTLSDFEAKLLCINQERADDYDDSDDNADYDDNEIPFFSDAEAMILEMDLGPTDQDANASTEVLKFQNERTKRTILRLEQCAQSFIRRAIASRGAFAALYGRTMKKYIKKTEVVLGRSTDDVKVDIDLGREAEAQYATKISRRQALIKMKANGSFVIRNLGKSPIYLNGKEIAQGQKRSLIAGNLIEIRSLAFIFEVNNKCVKRFIENMNEQ</sequence>
<dbReference type="AlphaFoldDB" id="A0A1S2YSS3"/>
<accession>A0A1S2YSS3</accession>
<dbReference type="InterPro" id="IPR025999">
    <property type="entry name" value="MCRS_N"/>
</dbReference>
<organism evidence="3 4">
    <name type="scientific">Cicer arietinum</name>
    <name type="common">Chickpea</name>
    <name type="synonym">Garbanzo</name>
    <dbReference type="NCBI Taxonomy" id="3827"/>
    <lineage>
        <taxon>Eukaryota</taxon>
        <taxon>Viridiplantae</taxon>
        <taxon>Streptophyta</taxon>
        <taxon>Embryophyta</taxon>
        <taxon>Tracheophyta</taxon>
        <taxon>Spermatophyta</taxon>
        <taxon>Magnoliopsida</taxon>
        <taxon>eudicotyledons</taxon>
        <taxon>Gunneridae</taxon>
        <taxon>Pentapetalae</taxon>
        <taxon>rosids</taxon>
        <taxon>fabids</taxon>
        <taxon>Fabales</taxon>
        <taxon>Fabaceae</taxon>
        <taxon>Papilionoideae</taxon>
        <taxon>50 kb inversion clade</taxon>
        <taxon>NPAAA clade</taxon>
        <taxon>Hologalegina</taxon>
        <taxon>IRL clade</taxon>
        <taxon>Cicereae</taxon>
        <taxon>Cicer</taxon>
    </lineage>
</organism>
<dbReference type="InterPro" id="IPR037912">
    <property type="entry name" value="MCRS1"/>
</dbReference>
<feature type="region of interest" description="Disordered" evidence="1">
    <location>
        <begin position="425"/>
        <end position="461"/>
    </location>
</feature>
<protein>
    <submittedName>
        <fullName evidence="4">Uncharacterized protein LOC101512131</fullName>
    </submittedName>
</protein>
<dbReference type="PROSITE" id="PS50006">
    <property type="entry name" value="FHA_DOMAIN"/>
    <property type="match status" value="1"/>
</dbReference>
<dbReference type="InterPro" id="IPR008984">
    <property type="entry name" value="SMAD_FHA_dom_sf"/>
</dbReference>
<keyword evidence="3" id="KW-1185">Reference proteome</keyword>
<feature type="compositionally biased region" description="Polar residues" evidence="1">
    <location>
        <begin position="425"/>
        <end position="438"/>
    </location>
</feature>
<gene>
    <name evidence="4" type="primary">LOC101512131</name>
</gene>
<dbReference type="PANTHER" id="PTHR13233">
    <property type="entry name" value="MICROSPHERULE PROTEIN 1"/>
    <property type="match status" value="1"/>
</dbReference>
<dbReference type="GO" id="GO:0044545">
    <property type="term" value="C:NSL complex"/>
    <property type="evidence" value="ECO:0007669"/>
    <property type="project" value="TreeGrafter"/>
</dbReference>
<dbReference type="GO" id="GO:0031011">
    <property type="term" value="C:Ino80 complex"/>
    <property type="evidence" value="ECO:0007669"/>
    <property type="project" value="InterPro"/>
</dbReference>
<dbReference type="OrthoDB" id="10262769at2759"/>
<dbReference type="SUPFAM" id="SSF49879">
    <property type="entry name" value="SMAD/FHA domain"/>
    <property type="match status" value="1"/>
</dbReference>
<dbReference type="Proteomes" id="UP000087171">
    <property type="component" value="Chromosome Ca7"/>
</dbReference>
<dbReference type="GeneID" id="101512131"/>
<dbReference type="KEGG" id="cam:101512131"/>
<dbReference type="GO" id="GO:0045944">
    <property type="term" value="P:positive regulation of transcription by RNA polymerase II"/>
    <property type="evidence" value="ECO:0007669"/>
    <property type="project" value="TreeGrafter"/>
</dbReference>
<dbReference type="GO" id="GO:0002151">
    <property type="term" value="F:G-quadruplex RNA binding"/>
    <property type="evidence" value="ECO:0007669"/>
    <property type="project" value="InterPro"/>
</dbReference>
<dbReference type="CDD" id="cd22687">
    <property type="entry name" value="FHA_MCRS1"/>
    <property type="match status" value="1"/>
</dbReference>
<reference evidence="3" key="1">
    <citation type="journal article" date="2013" name="Nat. Biotechnol.">
        <title>Draft genome sequence of chickpea (Cicer arietinum) provides a resource for trait improvement.</title>
        <authorList>
            <person name="Varshney R.K."/>
            <person name="Song C."/>
            <person name="Saxena R.K."/>
            <person name="Azam S."/>
            <person name="Yu S."/>
            <person name="Sharpe A.G."/>
            <person name="Cannon S."/>
            <person name="Baek J."/>
            <person name="Rosen B.D."/>
            <person name="Tar'an B."/>
            <person name="Millan T."/>
            <person name="Zhang X."/>
            <person name="Ramsay L.D."/>
            <person name="Iwata A."/>
            <person name="Wang Y."/>
            <person name="Nelson W."/>
            <person name="Farmer A.D."/>
            <person name="Gaur P.M."/>
            <person name="Soderlund C."/>
            <person name="Penmetsa R.V."/>
            <person name="Xu C."/>
            <person name="Bharti A.K."/>
            <person name="He W."/>
            <person name="Winter P."/>
            <person name="Zhao S."/>
            <person name="Hane J.K."/>
            <person name="Carrasquilla-Garcia N."/>
            <person name="Condie J.A."/>
            <person name="Upadhyaya H.D."/>
            <person name="Luo M.C."/>
            <person name="Thudi M."/>
            <person name="Gowda C.L."/>
            <person name="Singh N.P."/>
            <person name="Lichtenzveig J."/>
            <person name="Gali K.K."/>
            <person name="Rubio J."/>
            <person name="Nadarajan N."/>
            <person name="Dolezel J."/>
            <person name="Bansal K.C."/>
            <person name="Xu X."/>
            <person name="Edwards D."/>
            <person name="Zhang G."/>
            <person name="Kahl G."/>
            <person name="Gil J."/>
            <person name="Singh K.B."/>
            <person name="Datta S.K."/>
            <person name="Jackson S.A."/>
            <person name="Wang J."/>
            <person name="Cook D.R."/>
        </authorList>
    </citation>
    <scope>NUCLEOTIDE SEQUENCE [LARGE SCALE GENOMIC DNA]</scope>
    <source>
        <strain evidence="3">cv. CDC Frontier</strain>
    </source>
</reference>
<name>A0A1S2YSS3_CICAR</name>
<feature type="compositionally biased region" description="Polar residues" evidence="1">
    <location>
        <begin position="449"/>
        <end position="461"/>
    </location>
</feature>
<dbReference type="RefSeq" id="XP_004509330.1">
    <property type="nucleotide sequence ID" value="XM_004509273.3"/>
</dbReference>
<evidence type="ECO:0000259" key="2">
    <source>
        <dbReference type="PROSITE" id="PS50006"/>
    </source>
</evidence>
<dbReference type="eggNOG" id="KOG2293">
    <property type="taxonomic scope" value="Eukaryota"/>
</dbReference>
<dbReference type="PaxDb" id="3827-XP_004509330.1"/>
<dbReference type="Gene3D" id="2.60.200.20">
    <property type="match status" value="1"/>
</dbReference>
<proteinExistence type="predicted"/>
<evidence type="ECO:0000313" key="4">
    <source>
        <dbReference type="RefSeq" id="XP_004509330.1"/>
    </source>
</evidence>
<dbReference type="Pfam" id="PF13325">
    <property type="entry name" value="MCRS_N"/>
    <property type="match status" value="1"/>
</dbReference>
<evidence type="ECO:0000313" key="3">
    <source>
        <dbReference type="Proteomes" id="UP000087171"/>
    </source>
</evidence>
<dbReference type="PANTHER" id="PTHR13233:SF17">
    <property type="entry name" value="FHA DOMAIN PROTEIN"/>
    <property type="match status" value="1"/>
</dbReference>
<dbReference type="GO" id="GO:0071339">
    <property type="term" value="C:MLL1 complex"/>
    <property type="evidence" value="ECO:0007669"/>
    <property type="project" value="InterPro"/>
</dbReference>
<reference evidence="4" key="2">
    <citation type="submission" date="2025-08" db="UniProtKB">
        <authorList>
            <consortium name="RefSeq"/>
        </authorList>
    </citation>
    <scope>IDENTIFICATION</scope>
    <source>
        <tissue evidence="4">Etiolated seedlings</tissue>
    </source>
</reference>
<dbReference type="Pfam" id="PF00498">
    <property type="entry name" value="FHA"/>
    <property type="match status" value="1"/>
</dbReference>
<dbReference type="SMART" id="SM00240">
    <property type="entry name" value="FHA"/>
    <property type="match status" value="1"/>
</dbReference>
<dbReference type="STRING" id="3827.A0A1S2YSS3"/>
<feature type="domain" description="FHA" evidence="2">
    <location>
        <begin position="623"/>
        <end position="682"/>
    </location>
</feature>